<evidence type="ECO:0000259" key="3">
    <source>
        <dbReference type="PROSITE" id="PS50404"/>
    </source>
</evidence>
<dbReference type="SFLD" id="SFLDS00019">
    <property type="entry name" value="Glutathione_Transferase_(cytos"/>
    <property type="match status" value="1"/>
</dbReference>
<evidence type="ECO:0000256" key="1">
    <source>
        <dbReference type="ARBA" id="ARBA00007409"/>
    </source>
</evidence>
<evidence type="ECO:0000313" key="6">
    <source>
        <dbReference type="Proteomes" id="UP000887226"/>
    </source>
</evidence>
<dbReference type="Gene3D" id="1.20.1050.10">
    <property type="match status" value="1"/>
</dbReference>
<dbReference type="InterPro" id="IPR004045">
    <property type="entry name" value="Glutathione_S-Trfase_N"/>
</dbReference>
<accession>A0A9P8CIS7</accession>
<evidence type="ECO:0000313" key="5">
    <source>
        <dbReference type="EMBL" id="KAG9246796.1"/>
    </source>
</evidence>
<name>A0A9P8CIS7_9HELO</name>
<dbReference type="InterPro" id="IPR010987">
    <property type="entry name" value="Glutathione-S-Trfase_C-like"/>
</dbReference>
<comment type="caution">
    <text evidence="5">The sequence shown here is derived from an EMBL/GenBank/DDBJ whole genome shotgun (WGS) entry which is preliminary data.</text>
</comment>
<evidence type="ECO:0000256" key="2">
    <source>
        <dbReference type="RuleBase" id="RU003494"/>
    </source>
</evidence>
<evidence type="ECO:0000259" key="4">
    <source>
        <dbReference type="PROSITE" id="PS50405"/>
    </source>
</evidence>
<dbReference type="PANTHER" id="PTHR44051:SF3">
    <property type="entry name" value="TRANSCRIPTIONAL REGULATOR URE2"/>
    <property type="match status" value="1"/>
</dbReference>
<dbReference type="InterPro" id="IPR040079">
    <property type="entry name" value="Glutathione_S-Trfase"/>
</dbReference>
<organism evidence="5 6">
    <name type="scientific">Calycina marina</name>
    <dbReference type="NCBI Taxonomy" id="1763456"/>
    <lineage>
        <taxon>Eukaryota</taxon>
        <taxon>Fungi</taxon>
        <taxon>Dikarya</taxon>
        <taxon>Ascomycota</taxon>
        <taxon>Pezizomycotina</taxon>
        <taxon>Leotiomycetes</taxon>
        <taxon>Helotiales</taxon>
        <taxon>Pezizellaceae</taxon>
        <taxon>Calycina</taxon>
    </lineage>
</organism>
<dbReference type="SUPFAM" id="SSF47616">
    <property type="entry name" value="GST C-terminal domain-like"/>
    <property type="match status" value="1"/>
</dbReference>
<dbReference type="SFLD" id="SFLDG00358">
    <property type="entry name" value="Main_(cytGST)"/>
    <property type="match status" value="1"/>
</dbReference>
<dbReference type="PROSITE" id="PS50405">
    <property type="entry name" value="GST_CTER"/>
    <property type="match status" value="1"/>
</dbReference>
<dbReference type="CDD" id="cd03048">
    <property type="entry name" value="GST_N_Ure2p_like"/>
    <property type="match status" value="1"/>
</dbReference>
<comment type="similarity">
    <text evidence="1 2">Belongs to the GST superfamily.</text>
</comment>
<dbReference type="PROSITE" id="PS50404">
    <property type="entry name" value="GST_NTER"/>
    <property type="match status" value="1"/>
</dbReference>
<keyword evidence="6" id="KW-1185">Reference proteome</keyword>
<dbReference type="AlphaFoldDB" id="A0A9P8CIS7"/>
<dbReference type="InterPro" id="IPR036282">
    <property type="entry name" value="Glutathione-S-Trfase_C_sf"/>
</dbReference>
<gene>
    <name evidence="5" type="ORF">BJ878DRAFT_539934</name>
</gene>
<dbReference type="OrthoDB" id="422574at2759"/>
<dbReference type="EMBL" id="MU253792">
    <property type="protein sequence ID" value="KAG9246796.1"/>
    <property type="molecule type" value="Genomic_DNA"/>
</dbReference>
<protein>
    <submittedName>
        <fullName evidence="5">Glutathione S-transferase</fullName>
    </submittedName>
</protein>
<dbReference type="Pfam" id="PF02798">
    <property type="entry name" value="GST_N"/>
    <property type="match status" value="1"/>
</dbReference>
<dbReference type="InterPro" id="IPR036249">
    <property type="entry name" value="Thioredoxin-like_sf"/>
</dbReference>
<dbReference type="Proteomes" id="UP000887226">
    <property type="component" value="Unassembled WGS sequence"/>
</dbReference>
<dbReference type="InterPro" id="IPR004046">
    <property type="entry name" value="GST_C"/>
</dbReference>
<dbReference type="PANTHER" id="PTHR44051">
    <property type="entry name" value="GLUTATHIONE S-TRANSFERASE-RELATED"/>
    <property type="match status" value="1"/>
</dbReference>
<dbReference type="Pfam" id="PF00043">
    <property type="entry name" value="GST_C"/>
    <property type="match status" value="1"/>
</dbReference>
<dbReference type="SUPFAM" id="SSF52833">
    <property type="entry name" value="Thioredoxin-like"/>
    <property type="match status" value="1"/>
</dbReference>
<feature type="domain" description="GST N-terminal" evidence="3">
    <location>
        <begin position="3"/>
        <end position="84"/>
    </location>
</feature>
<dbReference type="Gene3D" id="3.40.30.10">
    <property type="entry name" value="Glutaredoxin"/>
    <property type="match status" value="1"/>
</dbReference>
<sequence length="222" mass="25440">MSKPITLYSHATGPNPWKVAMVLEELNVPYDTKFMDFADLKKDPYEQLCVNGRVPAIEDPNTGINIWESGAIVEYLAETYDTKHELSFEKGPEKYQVKQWLHFQMSGQGPYYGQCAWFNKFHPERLAAPTERYDEQVKRVLYVLNKALTGKKYLVGEKCTIADISFVPWNEMLGFILGDKLASWDVEKNYPAYHAWHQSLLARPAVKKTWEAKQKVASGGGQ</sequence>
<reference evidence="5" key="1">
    <citation type="journal article" date="2021" name="IMA Fungus">
        <title>Genomic characterization of three marine fungi, including Emericellopsis atlantica sp. nov. with signatures of a generalist lifestyle and marine biomass degradation.</title>
        <authorList>
            <person name="Hagestad O.C."/>
            <person name="Hou L."/>
            <person name="Andersen J.H."/>
            <person name="Hansen E.H."/>
            <person name="Altermark B."/>
            <person name="Li C."/>
            <person name="Kuhnert E."/>
            <person name="Cox R.J."/>
            <person name="Crous P.W."/>
            <person name="Spatafora J.W."/>
            <person name="Lail K."/>
            <person name="Amirebrahimi M."/>
            <person name="Lipzen A."/>
            <person name="Pangilinan J."/>
            <person name="Andreopoulos W."/>
            <person name="Hayes R.D."/>
            <person name="Ng V."/>
            <person name="Grigoriev I.V."/>
            <person name="Jackson S.A."/>
            <person name="Sutton T.D.S."/>
            <person name="Dobson A.D.W."/>
            <person name="Rama T."/>
        </authorList>
    </citation>
    <scope>NUCLEOTIDE SEQUENCE</scope>
    <source>
        <strain evidence="5">TRa3180A</strain>
    </source>
</reference>
<proteinExistence type="inferred from homology"/>
<feature type="domain" description="GST C-terminal" evidence="4">
    <location>
        <begin position="90"/>
        <end position="219"/>
    </location>
</feature>
<dbReference type="SFLD" id="SFLDG01151">
    <property type="entry name" value="Main.2:_Nu-like"/>
    <property type="match status" value="1"/>
</dbReference>